<feature type="transmembrane region" description="Helical" evidence="1">
    <location>
        <begin position="118"/>
        <end position="137"/>
    </location>
</feature>
<keyword evidence="3" id="KW-1185">Reference proteome</keyword>
<evidence type="ECO:0000256" key="1">
    <source>
        <dbReference type="SAM" id="Phobius"/>
    </source>
</evidence>
<feature type="transmembrane region" description="Helical" evidence="1">
    <location>
        <begin position="59"/>
        <end position="76"/>
    </location>
</feature>
<name>A0A3N6Z8L3_9ACTN</name>
<accession>A0A3N6Z8L3</accession>
<feature type="transmembrane region" description="Helical" evidence="1">
    <location>
        <begin position="36"/>
        <end position="53"/>
    </location>
</feature>
<gene>
    <name evidence="2" type="ORF">EHW97_10365</name>
</gene>
<dbReference type="AlphaFoldDB" id="A0A3N6Z8L3"/>
<reference evidence="2 3" key="1">
    <citation type="submission" date="2018-11" db="EMBL/GenBank/DDBJ databases">
        <authorList>
            <person name="Li F."/>
        </authorList>
    </citation>
    <scope>NUCLEOTIDE SEQUENCE [LARGE SCALE GENOMIC DNA]</scope>
    <source>
        <strain evidence="2 3">YS17T</strain>
    </source>
</reference>
<dbReference type="Proteomes" id="UP000275225">
    <property type="component" value="Unassembled WGS sequence"/>
</dbReference>
<dbReference type="OrthoDB" id="3747286at2"/>
<keyword evidence="1" id="KW-0812">Transmembrane</keyword>
<keyword evidence="1" id="KW-1133">Transmembrane helix</keyword>
<proteinExistence type="predicted"/>
<organism evidence="2 3">
    <name type="scientific">Aeromicrobium camelliae</name>
    <dbReference type="NCBI Taxonomy" id="1538144"/>
    <lineage>
        <taxon>Bacteria</taxon>
        <taxon>Bacillati</taxon>
        <taxon>Actinomycetota</taxon>
        <taxon>Actinomycetes</taxon>
        <taxon>Propionibacteriales</taxon>
        <taxon>Nocardioidaceae</taxon>
        <taxon>Aeromicrobium</taxon>
    </lineage>
</organism>
<keyword evidence="1" id="KW-0472">Membrane</keyword>
<comment type="caution">
    <text evidence="2">The sequence shown here is derived from an EMBL/GenBank/DDBJ whole genome shotgun (WGS) entry which is preliminary data.</text>
</comment>
<evidence type="ECO:0000313" key="3">
    <source>
        <dbReference type="Proteomes" id="UP000275225"/>
    </source>
</evidence>
<protein>
    <submittedName>
        <fullName evidence="2">Uncharacterized protein</fullName>
    </submittedName>
</protein>
<sequence length="149" mass="16846">MESRDEFDRDAAREALASIDKARGDVADRARAPRGFYTYLSLGAALLMISFALDTWWRLPFVLVGAVVVFSSIGWYRNSTGVWDFGNPFVRDAWRYWLMIVPFVAGLVATAVTRNVALSVALGAMIVLLWTIVGPQWDRDYRQALQEPR</sequence>
<evidence type="ECO:0000313" key="2">
    <source>
        <dbReference type="EMBL" id="RQN03287.1"/>
    </source>
</evidence>
<dbReference type="EMBL" id="RQJX01000013">
    <property type="protein sequence ID" value="RQN03287.1"/>
    <property type="molecule type" value="Genomic_DNA"/>
</dbReference>
<feature type="transmembrane region" description="Helical" evidence="1">
    <location>
        <begin position="96"/>
        <end position="112"/>
    </location>
</feature>
<dbReference type="RefSeq" id="WP_124237096.1">
    <property type="nucleotide sequence ID" value="NZ_JBHUFI010000007.1"/>
</dbReference>